<evidence type="ECO:0000313" key="6">
    <source>
        <dbReference type="Proteomes" id="UP000199181"/>
    </source>
</evidence>
<feature type="transmembrane region" description="Helical" evidence="3">
    <location>
        <begin position="134"/>
        <end position="152"/>
    </location>
</feature>
<keyword evidence="1" id="KW-0443">Lipid metabolism</keyword>
<protein>
    <submittedName>
        <fullName evidence="5">Patatin-like phospholipase</fullName>
    </submittedName>
</protein>
<keyword evidence="6" id="KW-1185">Reference proteome</keyword>
<proteinExistence type="predicted"/>
<keyword evidence="3" id="KW-1133">Transmembrane helix</keyword>
<evidence type="ECO:0000256" key="2">
    <source>
        <dbReference type="SAM" id="MobiDB-lite"/>
    </source>
</evidence>
<dbReference type="Proteomes" id="UP000199181">
    <property type="component" value="Unassembled WGS sequence"/>
</dbReference>
<feature type="transmembrane region" description="Helical" evidence="3">
    <location>
        <begin position="231"/>
        <end position="250"/>
    </location>
</feature>
<feature type="domain" description="PNPLA" evidence="4">
    <location>
        <begin position="364"/>
        <end position="599"/>
    </location>
</feature>
<evidence type="ECO:0000256" key="3">
    <source>
        <dbReference type="SAM" id="Phobius"/>
    </source>
</evidence>
<name>A0A1H9YQT9_9BACT</name>
<evidence type="ECO:0000256" key="1">
    <source>
        <dbReference type="ARBA" id="ARBA00023098"/>
    </source>
</evidence>
<evidence type="ECO:0000259" key="4">
    <source>
        <dbReference type="Pfam" id="PF01734"/>
    </source>
</evidence>
<evidence type="ECO:0000313" key="5">
    <source>
        <dbReference type="EMBL" id="SES71029.1"/>
    </source>
</evidence>
<dbReference type="Pfam" id="PF01734">
    <property type="entry name" value="Patatin"/>
    <property type="match status" value="1"/>
</dbReference>
<organism evidence="5 6">
    <name type="scientific">Stigmatella erecta</name>
    <dbReference type="NCBI Taxonomy" id="83460"/>
    <lineage>
        <taxon>Bacteria</taxon>
        <taxon>Pseudomonadati</taxon>
        <taxon>Myxococcota</taxon>
        <taxon>Myxococcia</taxon>
        <taxon>Myxococcales</taxon>
        <taxon>Cystobacterineae</taxon>
        <taxon>Archangiaceae</taxon>
        <taxon>Stigmatella</taxon>
    </lineage>
</organism>
<reference evidence="6" key="1">
    <citation type="submission" date="2016-10" db="EMBL/GenBank/DDBJ databases">
        <authorList>
            <person name="Varghese N."/>
            <person name="Submissions S."/>
        </authorList>
    </citation>
    <scope>NUCLEOTIDE SEQUENCE [LARGE SCALE GENOMIC DNA]</scope>
    <source>
        <strain evidence="6">DSM 16858</strain>
    </source>
</reference>
<dbReference type="RefSeq" id="WP_177233431.1">
    <property type="nucleotide sequence ID" value="NZ_FOIJ01000001.1"/>
</dbReference>
<feature type="region of interest" description="Disordered" evidence="2">
    <location>
        <begin position="752"/>
        <end position="776"/>
    </location>
</feature>
<keyword evidence="3" id="KW-0472">Membrane</keyword>
<dbReference type="AlphaFoldDB" id="A0A1H9YQT9"/>
<dbReference type="GO" id="GO:0006629">
    <property type="term" value="P:lipid metabolic process"/>
    <property type="evidence" value="ECO:0007669"/>
    <property type="project" value="UniProtKB-KW"/>
</dbReference>
<keyword evidence="3" id="KW-0812">Transmembrane</keyword>
<feature type="transmembrane region" description="Helical" evidence="3">
    <location>
        <begin position="283"/>
        <end position="303"/>
    </location>
</feature>
<accession>A0A1H9YQT9</accession>
<dbReference type="SUPFAM" id="SSF52151">
    <property type="entry name" value="FabD/lysophospholipase-like"/>
    <property type="match status" value="1"/>
</dbReference>
<gene>
    <name evidence="5" type="ORF">SAMN05443639_1017</name>
</gene>
<dbReference type="InterPro" id="IPR016035">
    <property type="entry name" value="Acyl_Trfase/lysoPLipase"/>
</dbReference>
<dbReference type="EMBL" id="FOIJ01000001">
    <property type="protein sequence ID" value="SES71029.1"/>
    <property type="molecule type" value="Genomic_DNA"/>
</dbReference>
<feature type="transmembrane region" description="Helical" evidence="3">
    <location>
        <begin position="256"/>
        <end position="276"/>
    </location>
</feature>
<feature type="transmembrane region" description="Helical" evidence="3">
    <location>
        <begin position="95"/>
        <end position="114"/>
    </location>
</feature>
<dbReference type="InterPro" id="IPR002641">
    <property type="entry name" value="PNPLA_dom"/>
</dbReference>
<sequence>MSAIVKVWQFIHAIRFSLLFTAMFAVLVISNDQAQDLLWIMVDQKDLFGKDGTLLFFLCALFLCWNAFQWACYALCWRRTANGSLAPWLRRLEDWGTLVLGVVPLEALAIGFRHASDRIQDPTTSAGDEVLRKWAWYSEGFGVLAFLFFFFIRDFLPRIVRNWQARHEAAMAANHEGGRFYLLRRDLLSYLVSDWWARRGTVVVANHEVGPLGRGTAIPPGQMPIGIRLQILLYLVSAVVVVVALVWSPVEIARSVGSLNLLLLWMGGMIGVTTLLGYASDRLGVPVVGAIVLLAVIFSLGGWNDNHGLRTVEKASCPNGQCEGRPGDLELAVAEWLRVRSEQWATHAPQGERPPFPVFIASAEGGGIRAAFWTSYVLARLQDQFPTLSRHLLAISGVSGGSLGAGVFTATVAAAPEKSAVDGKERFFTEAHGKYFDAQFLAPILGGFLFPDMLQRFLPVPLASLDRARAFELGLEYPAPGVWPTGERHPMNHAMTDLYTGSAERWPPLLLLNATRVETGEWSVVAPFRLPQDLFPDAVDLSCLADQIPLSTGIHLSARFPLVSPAGLVDPDDFCQGRTGLSKTRQRYVDGGYYDNSGVLASSRLATLVRRVAKEQNIPIRIVFLHFSNNPKQKEFAKPMLALRPASPGQRGQNDQVCHYWTDPQSAASGEDPVPDYPYFIGDTLSPLRVMLNVQEASGDTHLREFVQEVKEDCNLFLRFRLPRSIKDLPLGWSLAAISKQEMQAAIDGCPGIAPAQADKQQGDRGHGNPGNTPHETTCESVEWVRWLLSKDIQLPSTQFPVSKQLE</sequence>
<feature type="transmembrane region" description="Helical" evidence="3">
    <location>
        <begin position="54"/>
        <end position="75"/>
    </location>
</feature>